<organism evidence="1 2">
    <name type="scientific">Candidatus Taylorbacteria bacterium RIFCSPHIGHO2_12_FULL_45_16</name>
    <dbReference type="NCBI Taxonomy" id="1802315"/>
    <lineage>
        <taxon>Bacteria</taxon>
        <taxon>Candidatus Tayloriibacteriota</taxon>
    </lineage>
</organism>
<evidence type="ECO:0000313" key="1">
    <source>
        <dbReference type="EMBL" id="OHA29430.1"/>
    </source>
</evidence>
<proteinExistence type="predicted"/>
<gene>
    <name evidence="1" type="ORF">A3F51_00125</name>
</gene>
<evidence type="ECO:0000313" key="2">
    <source>
        <dbReference type="Proteomes" id="UP000178089"/>
    </source>
</evidence>
<sequence length="108" mass="12699">MRDYQLTSPSLEGILHHDSIMYEGIRRPFELLRVMDGPLSRGANKHTHIAEVVYTETERKIIQNYLQDLNRLFMKKLSHFMVESESKPDEGVKLQAMLQEMIKIKKLL</sequence>
<dbReference type="STRING" id="1802315.A3F51_00125"/>
<dbReference type="Proteomes" id="UP000178089">
    <property type="component" value="Unassembled WGS sequence"/>
</dbReference>
<comment type="caution">
    <text evidence="1">The sequence shown here is derived from an EMBL/GenBank/DDBJ whole genome shotgun (WGS) entry which is preliminary data.</text>
</comment>
<protein>
    <submittedName>
        <fullName evidence="1">Uncharacterized protein</fullName>
    </submittedName>
</protein>
<name>A0A1G2MZZ6_9BACT</name>
<reference evidence="1 2" key="1">
    <citation type="journal article" date="2016" name="Nat. Commun.">
        <title>Thousands of microbial genomes shed light on interconnected biogeochemical processes in an aquifer system.</title>
        <authorList>
            <person name="Anantharaman K."/>
            <person name="Brown C.T."/>
            <person name="Hug L.A."/>
            <person name="Sharon I."/>
            <person name="Castelle C.J."/>
            <person name="Probst A.J."/>
            <person name="Thomas B.C."/>
            <person name="Singh A."/>
            <person name="Wilkins M.J."/>
            <person name="Karaoz U."/>
            <person name="Brodie E.L."/>
            <person name="Williams K.H."/>
            <person name="Hubbard S.S."/>
            <person name="Banfield J.F."/>
        </authorList>
    </citation>
    <scope>NUCLEOTIDE SEQUENCE [LARGE SCALE GENOMIC DNA]</scope>
</reference>
<dbReference type="AlphaFoldDB" id="A0A1G2MZZ6"/>
<accession>A0A1G2MZZ6</accession>
<dbReference type="EMBL" id="MHRT01000004">
    <property type="protein sequence ID" value="OHA29430.1"/>
    <property type="molecule type" value="Genomic_DNA"/>
</dbReference>